<reference evidence="1 2" key="1">
    <citation type="submission" date="2016-10" db="EMBL/GenBank/DDBJ databases">
        <authorList>
            <person name="de Groot N.N."/>
        </authorList>
    </citation>
    <scope>NUCLEOTIDE SEQUENCE [LARGE SCALE GENOMIC DNA]</scope>
    <source>
        <strain evidence="1 2">DSM 45514</strain>
    </source>
</reference>
<evidence type="ECO:0000313" key="2">
    <source>
        <dbReference type="Proteomes" id="UP000199387"/>
    </source>
</evidence>
<dbReference type="InterPro" id="IPR025619">
    <property type="entry name" value="YlzJ"/>
</dbReference>
<accession>A0A1G6J2U2</accession>
<dbReference type="Proteomes" id="UP000199387">
    <property type="component" value="Unassembled WGS sequence"/>
</dbReference>
<dbReference type="Pfam" id="PF14035">
    <property type="entry name" value="YlzJ"/>
    <property type="match status" value="1"/>
</dbReference>
<gene>
    <name evidence="1" type="ORF">SAMN04488112_103153</name>
</gene>
<organism evidence="1 2">
    <name type="scientific">Melghirimyces thermohalophilus</name>
    <dbReference type="NCBI Taxonomy" id="1236220"/>
    <lineage>
        <taxon>Bacteria</taxon>
        <taxon>Bacillati</taxon>
        <taxon>Bacillota</taxon>
        <taxon>Bacilli</taxon>
        <taxon>Bacillales</taxon>
        <taxon>Thermoactinomycetaceae</taxon>
        <taxon>Melghirimyces</taxon>
    </lineage>
</organism>
<dbReference type="EMBL" id="FMZA01000003">
    <property type="protein sequence ID" value="SDC12969.1"/>
    <property type="molecule type" value="Genomic_DNA"/>
</dbReference>
<protein>
    <submittedName>
        <fullName evidence="1">YlzJ-like protein</fullName>
    </submittedName>
</protein>
<dbReference type="RefSeq" id="WP_091566592.1">
    <property type="nucleotide sequence ID" value="NZ_FMZA01000003.1"/>
</dbReference>
<dbReference type="STRING" id="1236220.SAMN04488112_103153"/>
<name>A0A1G6J2U2_9BACL</name>
<dbReference type="AlphaFoldDB" id="A0A1G6J2U2"/>
<sequence length="69" mass="7591">MIYYSVIPMEAALTDPSEQGPEIREVDVGGVSMVVEMEGGGQGRILRLLSTDPGHYLDPRYQPGSRVRL</sequence>
<keyword evidence="2" id="KW-1185">Reference proteome</keyword>
<evidence type="ECO:0000313" key="1">
    <source>
        <dbReference type="EMBL" id="SDC12969.1"/>
    </source>
</evidence>
<proteinExistence type="predicted"/>